<organism evidence="8 9">
    <name type="scientific">Shewanella eurypsychrophilus</name>
    <dbReference type="NCBI Taxonomy" id="2593656"/>
    <lineage>
        <taxon>Bacteria</taxon>
        <taxon>Pseudomonadati</taxon>
        <taxon>Pseudomonadota</taxon>
        <taxon>Gammaproteobacteria</taxon>
        <taxon>Alteromonadales</taxon>
        <taxon>Shewanellaceae</taxon>
        <taxon>Shewanella</taxon>
    </lineage>
</organism>
<keyword evidence="2" id="KW-0028">Amino-acid biosynthesis</keyword>
<evidence type="ECO:0008006" key="10">
    <source>
        <dbReference type="Google" id="ProtNLM"/>
    </source>
</evidence>
<comment type="similarity">
    <text evidence="1">Belongs to the transferase hexapeptide repeat family.</text>
</comment>
<dbReference type="Pfam" id="PF14602">
    <property type="entry name" value="Hexapep_2"/>
    <property type="match status" value="2"/>
</dbReference>
<keyword evidence="7" id="KW-0012">Acyltransferase</keyword>
<keyword evidence="3" id="KW-0808">Transferase</keyword>
<sequence>MYKIKQNEIGVCDVATYLNTKIHFFEEFYISHPSSPDMAKSNSIVFLEHCTRASLNSLPKDCLLLTQVFETEEFKVNEVNPAIIFTDTPELDFYRVVSEFFVQESIFSIHPSAVLDNSVKLGVNVNVGQGSYLAAGVSVGSNTYIGRNVIIHEGNHIGTNCHIKDGAIIGSESFKFVEDDRHLSMTPFFGHIVIEDNVWIGANVILERPAFDAHTIGENVKIDDLVQVGADVSIGANVQIAAGTIVGRNVSIGCQCKLGINTVIKPNVKIGQQVSTGIGSVVISDLGSSSVYVGNPAKLLRAD</sequence>
<dbReference type="InterPro" id="IPR001451">
    <property type="entry name" value="Hexapep"/>
</dbReference>
<dbReference type="Gene3D" id="2.160.10.10">
    <property type="entry name" value="Hexapeptide repeat proteins"/>
    <property type="match status" value="1"/>
</dbReference>
<protein>
    <recommendedName>
        <fullName evidence="10">UDP-3-O-(3-hydroxymyristoyl)glucosamine N-acyltransferase</fullName>
    </recommendedName>
</protein>
<dbReference type="SUPFAM" id="SSF51161">
    <property type="entry name" value="Trimeric LpxA-like enzymes"/>
    <property type="match status" value="1"/>
</dbReference>
<evidence type="ECO:0000256" key="1">
    <source>
        <dbReference type="ARBA" id="ARBA00007274"/>
    </source>
</evidence>
<proteinExistence type="inferred from homology"/>
<accession>A0ABX6VA61</accession>
<dbReference type="PANTHER" id="PTHR43300">
    <property type="entry name" value="ACETYLTRANSFERASE"/>
    <property type="match status" value="1"/>
</dbReference>
<keyword evidence="5" id="KW-0220">Diaminopimelate biosynthesis</keyword>
<evidence type="ECO:0000313" key="9">
    <source>
        <dbReference type="Proteomes" id="UP000316416"/>
    </source>
</evidence>
<dbReference type="InterPro" id="IPR011004">
    <property type="entry name" value="Trimer_LpxA-like_sf"/>
</dbReference>
<evidence type="ECO:0000256" key="6">
    <source>
        <dbReference type="ARBA" id="ARBA00023154"/>
    </source>
</evidence>
<name>A0ABX6VA61_9GAMM</name>
<dbReference type="InterPro" id="IPR050179">
    <property type="entry name" value="Trans_hexapeptide_repeat"/>
</dbReference>
<dbReference type="Proteomes" id="UP000316416">
    <property type="component" value="Chromosome"/>
</dbReference>
<dbReference type="Pfam" id="PF00132">
    <property type="entry name" value="Hexapep"/>
    <property type="match status" value="1"/>
</dbReference>
<gene>
    <name evidence="8" type="ORF">FM038_016035</name>
</gene>
<dbReference type="RefSeq" id="WP_142874378.1">
    <property type="nucleotide sequence ID" value="NZ_CP045503.2"/>
</dbReference>
<dbReference type="PANTHER" id="PTHR43300:SF10">
    <property type="entry name" value="2,3,4,5-TETRAHYDROPYRIDINE-2,6-DICARBOXYLATE N-ACETYLTRANSFERASE"/>
    <property type="match status" value="1"/>
</dbReference>
<evidence type="ECO:0000256" key="3">
    <source>
        <dbReference type="ARBA" id="ARBA00022679"/>
    </source>
</evidence>
<dbReference type="InterPro" id="IPR018357">
    <property type="entry name" value="Hexapep_transf_CS"/>
</dbReference>
<evidence type="ECO:0000256" key="4">
    <source>
        <dbReference type="ARBA" id="ARBA00022737"/>
    </source>
</evidence>
<evidence type="ECO:0000256" key="7">
    <source>
        <dbReference type="ARBA" id="ARBA00023315"/>
    </source>
</evidence>
<dbReference type="PROSITE" id="PS00101">
    <property type="entry name" value="HEXAPEP_TRANSFERASES"/>
    <property type="match status" value="1"/>
</dbReference>
<dbReference type="EMBL" id="CP045503">
    <property type="protein sequence ID" value="QPG58758.1"/>
    <property type="molecule type" value="Genomic_DNA"/>
</dbReference>
<keyword evidence="4" id="KW-0677">Repeat</keyword>
<reference evidence="8" key="1">
    <citation type="submission" date="2021-07" db="EMBL/GenBank/DDBJ databases">
        <title>Shewanella sp. YLB-07 whole genome sequence.</title>
        <authorList>
            <person name="Yu L."/>
        </authorList>
    </citation>
    <scope>NUCLEOTIDE SEQUENCE</scope>
    <source>
        <strain evidence="8">YLB-08</strain>
    </source>
</reference>
<keyword evidence="9" id="KW-1185">Reference proteome</keyword>
<evidence type="ECO:0000313" key="8">
    <source>
        <dbReference type="EMBL" id="QPG58758.1"/>
    </source>
</evidence>
<evidence type="ECO:0000256" key="5">
    <source>
        <dbReference type="ARBA" id="ARBA00022915"/>
    </source>
</evidence>
<keyword evidence="6" id="KW-0457">Lysine biosynthesis</keyword>
<evidence type="ECO:0000256" key="2">
    <source>
        <dbReference type="ARBA" id="ARBA00022605"/>
    </source>
</evidence>